<proteinExistence type="predicted"/>
<dbReference type="Gene3D" id="3.90.180.10">
    <property type="entry name" value="Medium-chain alcohol dehydrogenases, catalytic domain"/>
    <property type="match status" value="1"/>
</dbReference>
<dbReference type="SUPFAM" id="SSF50129">
    <property type="entry name" value="GroES-like"/>
    <property type="match status" value="1"/>
</dbReference>
<dbReference type="PANTHER" id="PTHR44154">
    <property type="entry name" value="QUINONE OXIDOREDUCTASE"/>
    <property type="match status" value="1"/>
</dbReference>
<evidence type="ECO:0000313" key="4">
    <source>
        <dbReference type="Proteomes" id="UP001479436"/>
    </source>
</evidence>
<name>A0ABR2WK89_9FUNG</name>
<dbReference type="Pfam" id="PF08240">
    <property type="entry name" value="ADH_N"/>
    <property type="match status" value="1"/>
</dbReference>
<dbReference type="InterPro" id="IPR011032">
    <property type="entry name" value="GroES-like_sf"/>
</dbReference>
<gene>
    <name evidence="3" type="ORF">K7432_012855</name>
</gene>
<dbReference type="InterPro" id="IPR013154">
    <property type="entry name" value="ADH-like_N"/>
</dbReference>
<dbReference type="Proteomes" id="UP001479436">
    <property type="component" value="Unassembled WGS sequence"/>
</dbReference>
<sequence>MRVILQQKSGDVSVLEESTLPKPSPTGTDILVRNLAVSVNPVDCKARHGSFSPEYPLVLGWDGAGVVEAIGEGVKQYQMGDHVMYAGSLIRSGSNSQYTLVDEHIVGRKPKLLSFTDAAGLP</sequence>
<accession>A0ABR2WK89</accession>
<keyword evidence="1" id="KW-0521">NADP</keyword>
<evidence type="ECO:0000313" key="3">
    <source>
        <dbReference type="EMBL" id="KAK9761897.1"/>
    </source>
</evidence>
<evidence type="ECO:0000256" key="1">
    <source>
        <dbReference type="ARBA" id="ARBA00022857"/>
    </source>
</evidence>
<dbReference type="EMBL" id="JASJQH010001177">
    <property type="protein sequence ID" value="KAK9761897.1"/>
    <property type="molecule type" value="Genomic_DNA"/>
</dbReference>
<comment type="caution">
    <text evidence="3">The sequence shown here is derived from an EMBL/GenBank/DDBJ whole genome shotgun (WGS) entry which is preliminary data.</text>
</comment>
<organism evidence="3 4">
    <name type="scientific">Basidiobolus ranarum</name>
    <dbReference type="NCBI Taxonomy" id="34480"/>
    <lineage>
        <taxon>Eukaryota</taxon>
        <taxon>Fungi</taxon>
        <taxon>Fungi incertae sedis</taxon>
        <taxon>Zoopagomycota</taxon>
        <taxon>Entomophthoromycotina</taxon>
        <taxon>Basidiobolomycetes</taxon>
        <taxon>Basidiobolales</taxon>
        <taxon>Basidiobolaceae</taxon>
        <taxon>Basidiobolus</taxon>
    </lineage>
</organism>
<keyword evidence="4" id="KW-1185">Reference proteome</keyword>
<protein>
    <recommendedName>
        <fullName evidence="2">Alcohol dehydrogenase-like N-terminal domain-containing protein</fullName>
    </recommendedName>
</protein>
<dbReference type="PANTHER" id="PTHR44154:SF1">
    <property type="entry name" value="QUINONE OXIDOREDUCTASE"/>
    <property type="match status" value="1"/>
</dbReference>
<dbReference type="InterPro" id="IPR051603">
    <property type="entry name" value="Zinc-ADH_QOR/CCCR"/>
</dbReference>
<evidence type="ECO:0000259" key="2">
    <source>
        <dbReference type="Pfam" id="PF08240"/>
    </source>
</evidence>
<reference evidence="3 4" key="1">
    <citation type="submission" date="2023-04" db="EMBL/GenBank/DDBJ databases">
        <title>Genome of Basidiobolus ranarum AG-B5.</title>
        <authorList>
            <person name="Stajich J.E."/>
            <person name="Carter-House D."/>
            <person name="Gryganskyi A."/>
        </authorList>
    </citation>
    <scope>NUCLEOTIDE SEQUENCE [LARGE SCALE GENOMIC DNA]</scope>
    <source>
        <strain evidence="3 4">AG-B5</strain>
    </source>
</reference>
<feature type="domain" description="Alcohol dehydrogenase-like N-terminal" evidence="2">
    <location>
        <begin position="28"/>
        <end position="109"/>
    </location>
</feature>